<dbReference type="AlphaFoldDB" id="A0A453RU47"/>
<reference evidence="1" key="4">
    <citation type="submission" date="2019-03" db="UniProtKB">
        <authorList>
            <consortium name="EnsemblPlants"/>
        </authorList>
    </citation>
    <scope>IDENTIFICATION</scope>
</reference>
<reference evidence="1" key="5">
    <citation type="journal article" date="2021" name="G3 (Bethesda)">
        <title>Aegilops tauschii genome assembly Aet v5.0 features greater sequence contiguity and improved annotation.</title>
        <authorList>
            <person name="Wang L."/>
            <person name="Zhu T."/>
            <person name="Rodriguez J.C."/>
            <person name="Deal K.R."/>
            <person name="Dubcovsky J."/>
            <person name="McGuire P.E."/>
            <person name="Lux T."/>
            <person name="Spannagl M."/>
            <person name="Mayer K.F.X."/>
            <person name="Baldrich P."/>
            <person name="Meyers B.C."/>
            <person name="Huo N."/>
            <person name="Gu Y.Q."/>
            <person name="Zhou H."/>
            <person name="Devos K.M."/>
            <person name="Bennetzen J.L."/>
            <person name="Unver T."/>
            <person name="Budak H."/>
            <person name="Gulick P.J."/>
            <person name="Galiba G."/>
            <person name="Kalapos B."/>
            <person name="Nelson D.R."/>
            <person name="Li P."/>
            <person name="You F.M."/>
            <person name="Luo M.C."/>
            <person name="Dvorak J."/>
        </authorList>
    </citation>
    <scope>NUCLEOTIDE SEQUENCE [LARGE SCALE GENOMIC DNA]</scope>
    <source>
        <strain evidence="1">cv. AL8/78</strain>
    </source>
</reference>
<protein>
    <submittedName>
        <fullName evidence="1">Uncharacterized protein</fullName>
    </submittedName>
</protein>
<reference evidence="1" key="3">
    <citation type="journal article" date="2017" name="Nature">
        <title>Genome sequence of the progenitor of the wheat D genome Aegilops tauschii.</title>
        <authorList>
            <person name="Luo M.C."/>
            <person name="Gu Y.Q."/>
            <person name="Puiu D."/>
            <person name="Wang H."/>
            <person name="Twardziok S.O."/>
            <person name="Deal K.R."/>
            <person name="Huo N."/>
            <person name="Zhu T."/>
            <person name="Wang L."/>
            <person name="Wang Y."/>
            <person name="McGuire P.E."/>
            <person name="Liu S."/>
            <person name="Long H."/>
            <person name="Ramasamy R.K."/>
            <person name="Rodriguez J.C."/>
            <person name="Van S.L."/>
            <person name="Yuan L."/>
            <person name="Wang Z."/>
            <person name="Xia Z."/>
            <person name="Xiao L."/>
            <person name="Anderson O.D."/>
            <person name="Ouyang S."/>
            <person name="Liang Y."/>
            <person name="Zimin A.V."/>
            <person name="Pertea G."/>
            <person name="Qi P."/>
            <person name="Bennetzen J.L."/>
            <person name="Dai X."/>
            <person name="Dawson M.W."/>
            <person name="Muller H.G."/>
            <person name="Kugler K."/>
            <person name="Rivarola-Duarte L."/>
            <person name="Spannagl M."/>
            <person name="Mayer K.F.X."/>
            <person name="Lu F.H."/>
            <person name="Bevan M.W."/>
            <person name="Leroy P."/>
            <person name="Li P."/>
            <person name="You F.M."/>
            <person name="Sun Q."/>
            <person name="Liu Z."/>
            <person name="Lyons E."/>
            <person name="Wicker T."/>
            <person name="Salzberg S.L."/>
            <person name="Devos K.M."/>
            <person name="Dvorak J."/>
        </authorList>
    </citation>
    <scope>NUCLEOTIDE SEQUENCE [LARGE SCALE GENOMIC DNA]</scope>
    <source>
        <strain evidence="1">cv. AL8/78</strain>
    </source>
</reference>
<keyword evidence="2" id="KW-1185">Reference proteome</keyword>
<evidence type="ECO:0000313" key="2">
    <source>
        <dbReference type="Proteomes" id="UP000015105"/>
    </source>
</evidence>
<reference evidence="2" key="1">
    <citation type="journal article" date="2014" name="Science">
        <title>Ancient hybridizations among the ancestral genomes of bread wheat.</title>
        <authorList>
            <consortium name="International Wheat Genome Sequencing Consortium,"/>
            <person name="Marcussen T."/>
            <person name="Sandve S.R."/>
            <person name="Heier L."/>
            <person name="Spannagl M."/>
            <person name="Pfeifer M."/>
            <person name="Jakobsen K.S."/>
            <person name="Wulff B.B."/>
            <person name="Steuernagel B."/>
            <person name="Mayer K.F."/>
            <person name="Olsen O.A."/>
        </authorList>
    </citation>
    <scope>NUCLEOTIDE SEQUENCE [LARGE SCALE GENOMIC DNA]</scope>
    <source>
        <strain evidence="2">cv. AL8/78</strain>
    </source>
</reference>
<sequence>MLCYYSSSCISNRAHIVFSLFLKRNTSVFLARCIYSSSCISNRVHSSIDGDEYQAEDSRFARTTTHTAMCDIAAKILVLCGGDQCSTGRPRPPAPLFPDLPLAAPPVPS</sequence>
<dbReference type="EnsemblPlants" id="AET7Gv20694200.1">
    <property type="protein sequence ID" value="AET7Gv20694200.1"/>
    <property type="gene ID" value="AET7Gv20694200"/>
</dbReference>
<dbReference type="Gramene" id="AET7Gv20694200.1">
    <property type="protein sequence ID" value="AET7Gv20694200.1"/>
    <property type="gene ID" value="AET7Gv20694200"/>
</dbReference>
<organism evidence="1 2">
    <name type="scientific">Aegilops tauschii subsp. strangulata</name>
    <name type="common">Goatgrass</name>
    <dbReference type="NCBI Taxonomy" id="200361"/>
    <lineage>
        <taxon>Eukaryota</taxon>
        <taxon>Viridiplantae</taxon>
        <taxon>Streptophyta</taxon>
        <taxon>Embryophyta</taxon>
        <taxon>Tracheophyta</taxon>
        <taxon>Spermatophyta</taxon>
        <taxon>Magnoliopsida</taxon>
        <taxon>Liliopsida</taxon>
        <taxon>Poales</taxon>
        <taxon>Poaceae</taxon>
        <taxon>BOP clade</taxon>
        <taxon>Pooideae</taxon>
        <taxon>Triticodae</taxon>
        <taxon>Triticeae</taxon>
        <taxon>Triticinae</taxon>
        <taxon>Aegilops</taxon>
    </lineage>
</organism>
<reference evidence="2" key="2">
    <citation type="journal article" date="2017" name="Nat. Plants">
        <title>The Aegilops tauschii genome reveals multiple impacts of transposons.</title>
        <authorList>
            <person name="Zhao G."/>
            <person name="Zou C."/>
            <person name="Li K."/>
            <person name="Wang K."/>
            <person name="Li T."/>
            <person name="Gao L."/>
            <person name="Zhang X."/>
            <person name="Wang H."/>
            <person name="Yang Z."/>
            <person name="Liu X."/>
            <person name="Jiang W."/>
            <person name="Mao L."/>
            <person name="Kong X."/>
            <person name="Jiao Y."/>
            <person name="Jia J."/>
        </authorList>
    </citation>
    <scope>NUCLEOTIDE SEQUENCE [LARGE SCALE GENOMIC DNA]</scope>
    <source>
        <strain evidence="2">cv. AL8/78</strain>
    </source>
</reference>
<dbReference type="Proteomes" id="UP000015105">
    <property type="component" value="Chromosome 7D"/>
</dbReference>
<proteinExistence type="predicted"/>
<accession>A0A453RU47</accession>
<evidence type="ECO:0000313" key="1">
    <source>
        <dbReference type="EnsemblPlants" id="AET7Gv20694200.2"/>
    </source>
</evidence>
<name>A0A453RU47_AEGTS</name>
<dbReference type="Gramene" id="AET7Gv20694200.2">
    <property type="protein sequence ID" value="AET7Gv20694200.2"/>
    <property type="gene ID" value="AET7Gv20694200"/>
</dbReference>
<dbReference type="EnsemblPlants" id="AET7Gv20694200.2">
    <property type="protein sequence ID" value="AET7Gv20694200.2"/>
    <property type="gene ID" value="AET7Gv20694200"/>
</dbReference>